<dbReference type="EMBL" id="CP133762">
    <property type="protein sequence ID" value="WMX48128.1"/>
    <property type="molecule type" value="Genomic_DNA"/>
</dbReference>
<dbReference type="InterPro" id="IPR010281">
    <property type="entry name" value="DUF885"/>
</dbReference>
<gene>
    <name evidence="1" type="ORF">RGF97_29600</name>
</gene>
<keyword evidence="2" id="KW-1185">Reference proteome</keyword>
<dbReference type="RefSeq" id="WP_181018931.1">
    <property type="nucleotide sequence ID" value="NZ_CP133762.1"/>
</dbReference>
<evidence type="ECO:0000313" key="2">
    <source>
        <dbReference type="Proteomes" id="UP001250858"/>
    </source>
</evidence>
<dbReference type="Pfam" id="PF05960">
    <property type="entry name" value="DUF885"/>
    <property type="match status" value="1"/>
</dbReference>
<dbReference type="Proteomes" id="UP001250858">
    <property type="component" value="Chromosome"/>
</dbReference>
<dbReference type="PANTHER" id="PTHR33361:SF2">
    <property type="entry name" value="DUF885 DOMAIN-CONTAINING PROTEIN"/>
    <property type="match status" value="1"/>
</dbReference>
<evidence type="ECO:0000313" key="1">
    <source>
        <dbReference type="EMBL" id="WMX48128.1"/>
    </source>
</evidence>
<accession>A0ABY9S2F9</accession>
<protein>
    <submittedName>
        <fullName evidence="1">DUF885 domain-containing protein</fullName>
    </submittedName>
</protein>
<name>A0ABY9S2F9_9ACTN</name>
<proteinExistence type="predicted"/>
<sequence length="572" mass="63041">MPESSTTALPRQVADDYVDALIELDPITGTYLGVPESAGRLPDFSPAGQEEVAELARRTLARLDAAERRPGAEDEAERRCARLLRERLSAQLSVHEADEGLCAVSNLRSPAHSVRLSFTMLPTATAEDWTAVAARLRAVPAALEGYRASLALGLDRGMRAGPRATHTFVGQLTEWACGGAAGPDGAARGWFAGFASGAADTLPRELRDELAAAGGAADRSVVALRDWMRDVYAPAVADAPDTVGRERYRRWARFFNGTDLDLDQAYAYGWSEYHRLLGEMRKEADRILPGSDPWEALAHLDVHGAHIEGVDEVRDWLQGLMDEAISSLDGTHFELAERVRQVESRIAPPGGAAAPYYTGPSEDFSRPGRTWLPVDGQTRFPVYDLVSTWYHEGVPGHHLQIAQWVHVADRLSRYQATIGKVSANTEGWALYAERLMDELGFLGDPERRLGYLDAQMMRACRVIVDIGMHLELEIPADSPFHPGERWTPELAQEFFQRHSSRPPAFVESEMTRYLSMPAQAIGYKLGERAWLLGRANAQAKHGEAFDAKAWHMAALSQGPLGLDDLVDEISRL</sequence>
<reference evidence="1 2" key="1">
    <citation type="submission" date="2023-09" db="EMBL/GenBank/DDBJ databases">
        <title>Complete genome of Streptomyces roseicoloratus T14.</title>
        <authorList>
            <person name="Bashizi T."/>
            <person name="Kim M.-J."/>
            <person name="Lee G."/>
            <person name="Tagele S.B."/>
            <person name="Shin J.-H."/>
        </authorList>
    </citation>
    <scope>NUCLEOTIDE SEQUENCE [LARGE SCALE GENOMIC DNA]</scope>
    <source>
        <strain evidence="1 2">T14</strain>
    </source>
</reference>
<organism evidence="1 2">
    <name type="scientific">Streptomyces roseicoloratus</name>
    <dbReference type="NCBI Taxonomy" id="2508722"/>
    <lineage>
        <taxon>Bacteria</taxon>
        <taxon>Bacillati</taxon>
        <taxon>Actinomycetota</taxon>
        <taxon>Actinomycetes</taxon>
        <taxon>Kitasatosporales</taxon>
        <taxon>Streptomycetaceae</taxon>
        <taxon>Streptomyces</taxon>
    </lineage>
</organism>
<dbReference type="PANTHER" id="PTHR33361">
    <property type="entry name" value="GLR0591 PROTEIN"/>
    <property type="match status" value="1"/>
</dbReference>